<evidence type="ECO:0000313" key="8">
    <source>
        <dbReference type="Proteomes" id="UP000078542"/>
    </source>
</evidence>
<accession>A0A195C4G2</accession>
<feature type="transmembrane region" description="Helical" evidence="6">
    <location>
        <begin position="701"/>
        <end position="722"/>
    </location>
</feature>
<dbReference type="Pfam" id="PF08395">
    <property type="entry name" value="7tm_7"/>
    <property type="match status" value="1"/>
</dbReference>
<feature type="transmembrane region" description="Helical" evidence="6">
    <location>
        <begin position="12"/>
        <end position="30"/>
    </location>
</feature>
<feature type="transmembrane region" description="Helical" evidence="6">
    <location>
        <begin position="252"/>
        <end position="273"/>
    </location>
</feature>
<feature type="transmembrane region" description="Helical" evidence="6">
    <location>
        <begin position="463"/>
        <end position="484"/>
    </location>
</feature>
<feature type="transmembrane region" description="Helical" evidence="6">
    <location>
        <begin position="37"/>
        <end position="60"/>
    </location>
</feature>
<feature type="transmembrane region" description="Helical" evidence="6">
    <location>
        <begin position="123"/>
        <end position="143"/>
    </location>
</feature>
<feature type="transmembrane region" description="Helical" evidence="6">
    <location>
        <begin position="359"/>
        <end position="378"/>
    </location>
</feature>
<dbReference type="AlphaFoldDB" id="A0A195C4G2"/>
<dbReference type="Proteomes" id="UP000078542">
    <property type="component" value="Unassembled WGS sequence"/>
</dbReference>
<organism evidence="7 8">
    <name type="scientific">Cyphomyrmex costatus</name>
    <dbReference type="NCBI Taxonomy" id="456900"/>
    <lineage>
        <taxon>Eukaryota</taxon>
        <taxon>Metazoa</taxon>
        <taxon>Ecdysozoa</taxon>
        <taxon>Arthropoda</taxon>
        <taxon>Hexapoda</taxon>
        <taxon>Insecta</taxon>
        <taxon>Pterygota</taxon>
        <taxon>Neoptera</taxon>
        <taxon>Endopterygota</taxon>
        <taxon>Hymenoptera</taxon>
        <taxon>Apocrita</taxon>
        <taxon>Aculeata</taxon>
        <taxon>Formicoidea</taxon>
        <taxon>Formicidae</taxon>
        <taxon>Myrmicinae</taxon>
        <taxon>Cyphomyrmex</taxon>
    </lineage>
</organism>
<feature type="transmembrane region" description="Helical" evidence="6">
    <location>
        <begin position="66"/>
        <end position="85"/>
    </location>
</feature>
<keyword evidence="2" id="KW-1003">Cell membrane</keyword>
<keyword evidence="5 6" id="KW-0472">Membrane</keyword>
<reference evidence="7 8" key="1">
    <citation type="submission" date="2016-03" db="EMBL/GenBank/DDBJ databases">
        <title>Cyphomyrmex costatus WGS genome.</title>
        <authorList>
            <person name="Nygaard S."/>
            <person name="Hu H."/>
            <person name="Boomsma J."/>
            <person name="Zhang G."/>
        </authorList>
    </citation>
    <scope>NUCLEOTIDE SEQUENCE [LARGE SCALE GENOMIC DNA]</scope>
    <source>
        <strain evidence="7">MS0001</strain>
        <tissue evidence="7">Whole body</tissue>
    </source>
</reference>
<evidence type="ECO:0000256" key="5">
    <source>
        <dbReference type="ARBA" id="ARBA00023136"/>
    </source>
</evidence>
<evidence type="ECO:0000256" key="4">
    <source>
        <dbReference type="ARBA" id="ARBA00022989"/>
    </source>
</evidence>
<dbReference type="EMBL" id="KQ978292">
    <property type="protein sequence ID" value="KYM95500.1"/>
    <property type="molecule type" value="Genomic_DNA"/>
</dbReference>
<sequence>MITTIQQAVHPLFLICSVFGIGIYSPKIFYLNILYNLTVWISYGCLCYYVVTGLNAGIWFQSISNILFVWIGVLTSLIIVIMSIYQDKKFRLFMKRLTAIDDTLEELGIPKMYQKLHTCAKRVLIGWLMCSYALNTFDMMWWIHVIENHWCIIIPYITNHVHHVNMLMDLLLMTLLWCANEMKKIIHQLTDSFQHANIHDEFIFGFGIVRYPFNHPKVYLSILYILIKWSVYVYVFYYVVNIFSPKIIFSGSIKALILIINILVTIISVINTFRKSEKFRMCIKKLSFVDNTLELLGTPKEYHKIRNSMKWIFITWFTMICTTWFVDSLWYIEKHNDVRAMFIPIVKDYLLHINTLMDMMYMFLLRFVNFIFLNYLIIESFLISLFSPLPLPTYIGTRLDKINNHIKELSVIEEYGLRYTWKKPLVVTQLNIRSTENRKHILWITMHLHSELCRIAFDIHGLFNIHMTLQMISYFIILIAMFHFQYHTMFCLKQMYGGNLIRLKLLLCSDVWFIICLTKLISFNHICESVSVKAKKTKDMIHKLTNLICFTEAREEIVQFVLQISLRPLKFSGLGLFYFGYNFIHKTAISPLSVVLCLCGFGVFEYPQNQPRFCVTIFYILISWLSYVYIAFRMMVFLRKNDLTFTMLHYSNMVFAILYMLSNFYYNKKFKSCLNKLNIVSNTIEKLGISKNYAKLRIQTTWLITGWIILVILTDINDYVWYCEHIPKSHATMAICAPIGNHPIHINTLYDFMYIMLLRYIGFQFEHINKYIQELVEQKKVGHIWANSTSLLIRQHIVGTKTSKQNIWILM</sequence>
<keyword evidence="8" id="KW-1185">Reference proteome</keyword>
<evidence type="ECO:0008006" key="9">
    <source>
        <dbReference type="Google" id="ProtNLM"/>
    </source>
</evidence>
<name>A0A195C4G2_9HYME</name>
<feature type="transmembrane region" description="Helical" evidence="6">
    <location>
        <begin position="311"/>
        <end position="332"/>
    </location>
</feature>
<evidence type="ECO:0000256" key="3">
    <source>
        <dbReference type="ARBA" id="ARBA00022692"/>
    </source>
</evidence>
<dbReference type="GO" id="GO:0050909">
    <property type="term" value="P:sensory perception of taste"/>
    <property type="evidence" value="ECO:0007669"/>
    <property type="project" value="InterPro"/>
</dbReference>
<evidence type="ECO:0000313" key="7">
    <source>
        <dbReference type="EMBL" id="KYM95500.1"/>
    </source>
</evidence>
<dbReference type="SUPFAM" id="SSF81665">
    <property type="entry name" value="Calcium ATPase, transmembrane domain M"/>
    <property type="match status" value="1"/>
</dbReference>
<keyword evidence="4 6" id="KW-1133">Transmembrane helix</keyword>
<feature type="transmembrane region" description="Helical" evidence="6">
    <location>
        <begin position="218"/>
        <end position="240"/>
    </location>
</feature>
<evidence type="ECO:0000256" key="6">
    <source>
        <dbReference type="SAM" id="Phobius"/>
    </source>
</evidence>
<feature type="transmembrane region" description="Helical" evidence="6">
    <location>
        <begin position="648"/>
        <end position="666"/>
    </location>
</feature>
<evidence type="ECO:0000256" key="2">
    <source>
        <dbReference type="ARBA" id="ARBA00022475"/>
    </source>
</evidence>
<dbReference type="InterPro" id="IPR013604">
    <property type="entry name" value="7TM_chemorcpt"/>
</dbReference>
<feature type="transmembrane region" description="Helical" evidence="6">
    <location>
        <begin position="163"/>
        <end position="179"/>
    </location>
</feature>
<gene>
    <name evidence="7" type="ORF">ALC62_13930</name>
</gene>
<feature type="transmembrane region" description="Helical" evidence="6">
    <location>
        <begin position="583"/>
        <end position="604"/>
    </location>
</feature>
<dbReference type="STRING" id="456900.A0A195C4G2"/>
<proteinExistence type="predicted"/>
<dbReference type="InterPro" id="IPR023298">
    <property type="entry name" value="ATPase_P-typ_TM_dom_sf"/>
</dbReference>
<feature type="transmembrane region" description="Helical" evidence="6">
    <location>
        <begin position="616"/>
        <end position="636"/>
    </location>
</feature>
<dbReference type="GO" id="GO:0005886">
    <property type="term" value="C:plasma membrane"/>
    <property type="evidence" value="ECO:0007669"/>
    <property type="project" value="UniProtKB-SubCell"/>
</dbReference>
<evidence type="ECO:0000256" key="1">
    <source>
        <dbReference type="ARBA" id="ARBA00004651"/>
    </source>
</evidence>
<keyword evidence="3 6" id="KW-0812">Transmembrane</keyword>
<protein>
    <recommendedName>
        <fullName evidence="9">Gustatory receptor</fullName>
    </recommendedName>
</protein>
<comment type="subcellular location">
    <subcellularLocation>
        <location evidence="1">Cell membrane</location>
        <topology evidence="1">Multi-pass membrane protein</topology>
    </subcellularLocation>
</comment>